<dbReference type="Pfam" id="PF00535">
    <property type="entry name" value="Glycos_transf_2"/>
    <property type="match status" value="1"/>
</dbReference>
<evidence type="ECO:0000313" key="2">
    <source>
        <dbReference type="EMBL" id="KJF65399.1"/>
    </source>
</evidence>
<gene>
    <name evidence="2" type="ORF">RS75_23445</name>
</gene>
<dbReference type="Proteomes" id="UP000052068">
    <property type="component" value="Unassembled WGS sequence"/>
</dbReference>
<dbReference type="Gene3D" id="3.90.550.10">
    <property type="entry name" value="Spore Coat Polysaccharide Biosynthesis Protein SpsA, Chain A"/>
    <property type="match status" value="1"/>
</dbReference>
<dbReference type="GO" id="GO:0016740">
    <property type="term" value="F:transferase activity"/>
    <property type="evidence" value="ECO:0007669"/>
    <property type="project" value="UniProtKB-KW"/>
</dbReference>
<feature type="domain" description="Glycosyltransferase 2-like" evidence="1">
    <location>
        <begin position="5"/>
        <end position="149"/>
    </location>
</feature>
<reference evidence="2 3" key="1">
    <citation type="submission" date="2015-03" db="EMBL/GenBank/DDBJ databases">
        <title>Draft Genome Sequences of Agrobacterium nepotum Strain 39/7T (= CFBP 7436T = LMG 26435T) and Agrobacterium sp. Strain KFB 330 (= CFBP 8308 = LMG 28674).</title>
        <authorList>
            <person name="Kuzmanovic N."/>
            <person name="Pulawska J."/>
            <person name="Obradovic A."/>
        </authorList>
    </citation>
    <scope>NUCLEOTIDE SEQUENCE [LARGE SCALE GENOMIC DNA]</scope>
    <source>
        <strain evidence="2 3">39/7</strain>
    </source>
</reference>
<keyword evidence="2" id="KW-0808">Transferase</keyword>
<dbReference type="CDD" id="cd00761">
    <property type="entry name" value="Glyco_tranf_GTA_type"/>
    <property type="match status" value="1"/>
</dbReference>
<name>A0ABR5CKV8_9HYPH</name>
<accession>A0ABR5CKV8</accession>
<evidence type="ECO:0000259" key="1">
    <source>
        <dbReference type="Pfam" id="PF00535"/>
    </source>
</evidence>
<dbReference type="InterPro" id="IPR029044">
    <property type="entry name" value="Nucleotide-diphossugar_trans"/>
</dbReference>
<evidence type="ECO:0000313" key="3">
    <source>
        <dbReference type="Proteomes" id="UP000052068"/>
    </source>
</evidence>
<proteinExistence type="predicted"/>
<dbReference type="RefSeq" id="WP_045024955.1">
    <property type="nucleotide sequence ID" value="NZ_JWJH01000037.1"/>
</dbReference>
<comment type="caution">
    <text evidence="2">The sequence shown here is derived from an EMBL/GenBank/DDBJ whole genome shotgun (WGS) entry which is preliminary data.</text>
</comment>
<organism evidence="2 3">
    <name type="scientific">Rhizobium nepotum 39/7</name>
    <dbReference type="NCBI Taxonomy" id="1368418"/>
    <lineage>
        <taxon>Bacteria</taxon>
        <taxon>Pseudomonadati</taxon>
        <taxon>Pseudomonadota</taxon>
        <taxon>Alphaproteobacteria</taxon>
        <taxon>Hyphomicrobiales</taxon>
        <taxon>Rhizobiaceae</taxon>
        <taxon>Rhizobium/Agrobacterium group</taxon>
        <taxon>Rhizobium</taxon>
    </lineage>
</organism>
<sequence>MSDLTVVLTSCRRPDLLVETLDSFFSTNDYPLREFIIIEDSDDETVQTIPSRYPAQPIRVILNGVNIGQHRSIDKAYSEVQTPYILHLEDDWAFPASQVVGKGIEILKRDPQVALVQLRTDADMPRDIHRMPNAPGEIAYWRIPPTAHRVWHSFTFNPTVKRLSDYRKLPQGYAGFRTEAEISLHYKEEGAIMAWLAGTGISHSGFGRSNYGSKTGHGFRGILKKLSRFFSMATIRKWRRSAARRAAHFKRKYRQQ</sequence>
<keyword evidence="3" id="KW-1185">Reference proteome</keyword>
<dbReference type="SUPFAM" id="SSF53448">
    <property type="entry name" value="Nucleotide-diphospho-sugar transferases"/>
    <property type="match status" value="1"/>
</dbReference>
<protein>
    <submittedName>
        <fullName evidence="2">Glycosyl transferase family 2</fullName>
    </submittedName>
</protein>
<dbReference type="EMBL" id="JWJH01000037">
    <property type="protein sequence ID" value="KJF65399.1"/>
    <property type="molecule type" value="Genomic_DNA"/>
</dbReference>
<dbReference type="InterPro" id="IPR001173">
    <property type="entry name" value="Glyco_trans_2-like"/>
</dbReference>